<dbReference type="EMBL" id="JAQAGZ010000009">
    <property type="protein sequence ID" value="MCZ8513771.1"/>
    <property type="molecule type" value="Genomic_DNA"/>
</dbReference>
<gene>
    <name evidence="2" type="ORF">O9H85_15285</name>
</gene>
<keyword evidence="3" id="KW-1185">Reference proteome</keyword>
<accession>A0ABT4QAG8</accession>
<sequence>MNPSTGRSYYGGSTYYNQVPPNVKPRSSFWPAVGAFAAGTFLGSMLHPMGGYYPAAGGGYVHQSFSFLSLLFDLALAAFVIWLIVVVFRSLRGRRA</sequence>
<name>A0ABT4QAG8_9BACL</name>
<evidence type="ECO:0000256" key="1">
    <source>
        <dbReference type="SAM" id="Phobius"/>
    </source>
</evidence>
<evidence type="ECO:0000313" key="3">
    <source>
        <dbReference type="Proteomes" id="UP001527882"/>
    </source>
</evidence>
<protein>
    <submittedName>
        <fullName evidence="2">Uncharacterized protein</fullName>
    </submittedName>
</protein>
<feature type="transmembrane region" description="Helical" evidence="1">
    <location>
        <begin position="29"/>
        <end position="47"/>
    </location>
</feature>
<dbReference type="RefSeq" id="WP_269882295.1">
    <property type="nucleotide sequence ID" value="NZ_JAQAGZ010000009.1"/>
</dbReference>
<keyword evidence="1" id="KW-1133">Transmembrane helix</keyword>
<dbReference type="Proteomes" id="UP001527882">
    <property type="component" value="Unassembled WGS sequence"/>
</dbReference>
<proteinExistence type="predicted"/>
<keyword evidence="1" id="KW-0472">Membrane</keyword>
<evidence type="ECO:0000313" key="2">
    <source>
        <dbReference type="EMBL" id="MCZ8513771.1"/>
    </source>
</evidence>
<comment type="caution">
    <text evidence="2">The sequence shown here is derived from an EMBL/GenBank/DDBJ whole genome shotgun (WGS) entry which is preliminary data.</text>
</comment>
<reference evidence="2 3" key="1">
    <citation type="submission" date="2022-12" db="EMBL/GenBank/DDBJ databases">
        <title>Draft genome sequence of Paenibacillus sp. dW9.</title>
        <authorList>
            <person name="Choi E.-W."/>
            <person name="Kim D.-U."/>
        </authorList>
    </citation>
    <scope>NUCLEOTIDE SEQUENCE [LARGE SCALE GENOMIC DNA]</scope>
    <source>
        <strain evidence="3">dW9</strain>
    </source>
</reference>
<feature type="transmembrane region" description="Helical" evidence="1">
    <location>
        <begin position="67"/>
        <end position="88"/>
    </location>
</feature>
<keyword evidence="1" id="KW-0812">Transmembrane</keyword>
<organism evidence="2 3">
    <name type="scientific">Paenibacillus gyeongsangnamensis</name>
    <dbReference type="NCBI Taxonomy" id="3388067"/>
    <lineage>
        <taxon>Bacteria</taxon>
        <taxon>Bacillati</taxon>
        <taxon>Bacillota</taxon>
        <taxon>Bacilli</taxon>
        <taxon>Bacillales</taxon>
        <taxon>Paenibacillaceae</taxon>
        <taxon>Paenibacillus</taxon>
    </lineage>
</organism>